<protein>
    <recommendedName>
        <fullName evidence="2">ABC-type transport auxiliary lipoprotein component domain-containing protein</fullName>
    </recommendedName>
</protein>
<dbReference type="EMBL" id="LAZR01024838">
    <property type="protein sequence ID" value="KKL73840.1"/>
    <property type="molecule type" value="Genomic_DNA"/>
</dbReference>
<dbReference type="InterPro" id="IPR007485">
    <property type="entry name" value="LPS_assembly_LptE"/>
</dbReference>
<gene>
    <name evidence="1" type="ORF">LCGC14_2070870</name>
</gene>
<evidence type="ECO:0008006" key="2">
    <source>
        <dbReference type="Google" id="ProtNLM"/>
    </source>
</evidence>
<dbReference type="GO" id="GO:0043165">
    <property type="term" value="P:Gram-negative-bacterium-type cell outer membrane assembly"/>
    <property type="evidence" value="ECO:0007669"/>
    <property type="project" value="InterPro"/>
</dbReference>
<dbReference type="GO" id="GO:0019867">
    <property type="term" value="C:outer membrane"/>
    <property type="evidence" value="ECO:0007669"/>
    <property type="project" value="InterPro"/>
</dbReference>
<dbReference type="PROSITE" id="PS51257">
    <property type="entry name" value="PROKAR_LIPOPROTEIN"/>
    <property type="match status" value="1"/>
</dbReference>
<comment type="caution">
    <text evidence="1">The sequence shown here is derived from an EMBL/GenBank/DDBJ whole genome shotgun (WGS) entry which is preliminary data.</text>
</comment>
<reference evidence="1" key="1">
    <citation type="journal article" date="2015" name="Nature">
        <title>Complex archaea that bridge the gap between prokaryotes and eukaryotes.</title>
        <authorList>
            <person name="Spang A."/>
            <person name="Saw J.H."/>
            <person name="Jorgensen S.L."/>
            <person name="Zaremba-Niedzwiedzka K."/>
            <person name="Martijn J."/>
            <person name="Lind A.E."/>
            <person name="van Eijk R."/>
            <person name="Schleper C."/>
            <person name="Guy L."/>
            <person name="Ettema T.J."/>
        </authorList>
    </citation>
    <scope>NUCLEOTIDE SEQUENCE</scope>
</reference>
<organism evidence="1">
    <name type="scientific">marine sediment metagenome</name>
    <dbReference type="NCBI Taxonomy" id="412755"/>
    <lineage>
        <taxon>unclassified sequences</taxon>
        <taxon>metagenomes</taxon>
        <taxon>ecological metagenomes</taxon>
    </lineage>
</organism>
<sequence length="180" mass="19829">MTARAIVGSALLAAALLPAATGCTNTDPTKGYTMVSPYPSDVKTVAVSIFRRGTGEYRRDIEIRLTEAIIDQIQAETPYKVVSRGRADTLLTGTLNSVRIQPLSSDSRTGLAREIQVRLDVDFLWQDLRGAGREQVRRDGFRVAAEYILPAPFSEDFFQGSESAINRAALRIVEQLAQPW</sequence>
<accession>A0A0F9GWW1</accession>
<name>A0A0F9GWW1_9ZZZZ</name>
<dbReference type="Pfam" id="PF04390">
    <property type="entry name" value="LptE"/>
    <property type="match status" value="1"/>
</dbReference>
<evidence type="ECO:0000313" key="1">
    <source>
        <dbReference type="EMBL" id="KKL73840.1"/>
    </source>
</evidence>
<dbReference type="AlphaFoldDB" id="A0A0F9GWW1"/>
<proteinExistence type="predicted"/>